<dbReference type="Proteomes" id="UP000728185">
    <property type="component" value="Unassembled WGS sequence"/>
</dbReference>
<protein>
    <recommendedName>
        <fullName evidence="5">MIF4G domain-containing protein</fullName>
    </recommendedName>
</protein>
<dbReference type="Pfam" id="PF02854">
    <property type="entry name" value="MIF4G"/>
    <property type="match status" value="1"/>
</dbReference>
<keyword evidence="7" id="KW-1185">Reference proteome</keyword>
<keyword evidence="2" id="KW-0396">Initiation factor</keyword>
<organism evidence="6 7">
    <name type="scientific">Fasciolopsis buskii</name>
    <dbReference type="NCBI Taxonomy" id="27845"/>
    <lineage>
        <taxon>Eukaryota</taxon>
        <taxon>Metazoa</taxon>
        <taxon>Spiralia</taxon>
        <taxon>Lophotrochozoa</taxon>
        <taxon>Platyhelminthes</taxon>
        <taxon>Trematoda</taxon>
        <taxon>Digenea</taxon>
        <taxon>Plagiorchiida</taxon>
        <taxon>Echinostomata</taxon>
        <taxon>Echinostomatoidea</taxon>
        <taxon>Fasciolidae</taxon>
        <taxon>Fasciolopsis</taxon>
    </lineage>
</organism>
<evidence type="ECO:0000313" key="7">
    <source>
        <dbReference type="Proteomes" id="UP000728185"/>
    </source>
</evidence>
<dbReference type="OrthoDB" id="6272686at2759"/>
<dbReference type="AlphaFoldDB" id="A0A8E0RZE7"/>
<proteinExistence type="inferred from homology"/>
<dbReference type="GO" id="GO:0003729">
    <property type="term" value="F:mRNA binding"/>
    <property type="evidence" value="ECO:0007669"/>
    <property type="project" value="TreeGrafter"/>
</dbReference>
<dbReference type="GO" id="GO:0016281">
    <property type="term" value="C:eukaryotic translation initiation factor 4F complex"/>
    <property type="evidence" value="ECO:0007669"/>
    <property type="project" value="TreeGrafter"/>
</dbReference>
<dbReference type="SUPFAM" id="SSF48371">
    <property type="entry name" value="ARM repeat"/>
    <property type="match status" value="1"/>
</dbReference>
<evidence type="ECO:0000256" key="4">
    <source>
        <dbReference type="SAM" id="MobiDB-lite"/>
    </source>
</evidence>
<gene>
    <name evidence="6" type="ORF">FBUS_10106</name>
</gene>
<evidence type="ECO:0000313" key="6">
    <source>
        <dbReference type="EMBL" id="KAA0194860.1"/>
    </source>
</evidence>
<evidence type="ECO:0000256" key="1">
    <source>
        <dbReference type="ARBA" id="ARBA00005775"/>
    </source>
</evidence>
<accession>A0A8E0RZE7</accession>
<feature type="domain" description="MIF4G" evidence="5">
    <location>
        <begin position="2"/>
        <end position="276"/>
    </location>
</feature>
<dbReference type="PANTHER" id="PTHR23253:SF9">
    <property type="entry name" value="EUKARYOTIC TRANSLATION INITIATION FACTOR 4 GAMMA 2"/>
    <property type="match status" value="1"/>
</dbReference>
<dbReference type="InterPro" id="IPR003890">
    <property type="entry name" value="MIF4G-like_typ-3"/>
</dbReference>
<evidence type="ECO:0000256" key="2">
    <source>
        <dbReference type="ARBA" id="ARBA00022540"/>
    </source>
</evidence>
<name>A0A8E0RZE7_9TREM</name>
<feature type="region of interest" description="Disordered" evidence="4">
    <location>
        <begin position="144"/>
        <end position="169"/>
    </location>
</feature>
<dbReference type="InterPro" id="IPR016024">
    <property type="entry name" value="ARM-type_fold"/>
</dbReference>
<comment type="caution">
    <text evidence="6">The sequence shown here is derived from an EMBL/GenBank/DDBJ whole genome shotgun (WGS) entry which is preliminary data.</text>
</comment>
<keyword evidence="3" id="KW-0648">Protein biosynthesis</keyword>
<feature type="compositionally biased region" description="Low complexity" evidence="4">
    <location>
        <begin position="144"/>
        <end position="162"/>
    </location>
</feature>
<dbReference type="EMBL" id="LUCM01004093">
    <property type="protein sequence ID" value="KAA0194860.1"/>
    <property type="molecule type" value="Genomic_DNA"/>
</dbReference>
<evidence type="ECO:0000256" key="3">
    <source>
        <dbReference type="ARBA" id="ARBA00022917"/>
    </source>
</evidence>
<dbReference type="SMART" id="SM00543">
    <property type="entry name" value="MIF4G"/>
    <property type="match status" value="1"/>
</dbReference>
<sequence>MASNTTSILNKLTAENFEQQAKKLLDVGIHSSSVLNVIVQLIFQKAINEPKFTSIYAQLCSTLSSNAPNFEVDATPQSTFRILLLKYCENEFKARNRVFDDSPVARQRCLGNIRFIAELGHLSLVPEKVLHDCVRELLSGRIRSPNNSGSGSGSVSPVEPSAGGRGRKAREESLALDMECLCLFMKVAGKYMDTPKAHNLMDQYFKRLQRILSRATAAATNSDGTNVNESLMGLSGRSKAVGDGGKGTIKDTAGGMALPARIRFMIDDLLDLRENNWVPRRAGQRGEINKPRFLRDIRMEIFKVGQS</sequence>
<dbReference type="PANTHER" id="PTHR23253">
    <property type="entry name" value="EUKARYOTIC TRANSLATION INITIATION FACTOR 4 GAMMA"/>
    <property type="match status" value="1"/>
</dbReference>
<dbReference type="Gene3D" id="1.25.40.180">
    <property type="match status" value="1"/>
</dbReference>
<reference evidence="6" key="1">
    <citation type="submission" date="2019-05" db="EMBL/GenBank/DDBJ databases">
        <title>Annotation for the trematode Fasciolopsis buski.</title>
        <authorList>
            <person name="Choi Y.-J."/>
        </authorList>
    </citation>
    <scope>NUCLEOTIDE SEQUENCE</scope>
    <source>
        <strain evidence="6">HT</strain>
        <tissue evidence="6">Whole worm</tissue>
    </source>
</reference>
<dbReference type="GO" id="GO:0003743">
    <property type="term" value="F:translation initiation factor activity"/>
    <property type="evidence" value="ECO:0007669"/>
    <property type="project" value="UniProtKB-KW"/>
</dbReference>
<evidence type="ECO:0000259" key="5">
    <source>
        <dbReference type="SMART" id="SM00543"/>
    </source>
</evidence>
<comment type="similarity">
    <text evidence="1">Belongs to the eukaryotic initiation factor 4G family.</text>
</comment>